<dbReference type="Proteomes" id="UP000800097">
    <property type="component" value="Unassembled WGS sequence"/>
</dbReference>
<dbReference type="EMBL" id="ML986486">
    <property type="protein sequence ID" value="KAF2279830.1"/>
    <property type="molecule type" value="Genomic_DNA"/>
</dbReference>
<name>A0A6A6JT88_WESOR</name>
<protein>
    <submittedName>
        <fullName evidence="2">Uncharacterized protein</fullName>
    </submittedName>
</protein>
<organism evidence="2 3">
    <name type="scientific">Westerdykella ornata</name>
    <dbReference type="NCBI Taxonomy" id="318751"/>
    <lineage>
        <taxon>Eukaryota</taxon>
        <taxon>Fungi</taxon>
        <taxon>Dikarya</taxon>
        <taxon>Ascomycota</taxon>
        <taxon>Pezizomycotina</taxon>
        <taxon>Dothideomycetes</taxon>
        <taxon>Pleosporomycetidae</taxon>
        <taxon>Pleosporales</taxon>
        <taxon>Sporormiaceae</taxon>
        <taxon>Westerdykella</taxon>
    </lineage>
</organism>
<dbReference type="AlphaFoldDB" id="A0A6A6JT88"/>
<dbReference type="GeneID" id="54555246"/>
<evidence type="ECO:0000313" key="2">
    <source>
        <dbReference type="EMBL" id="KAF2279830.1"/>
    </source>
</evidence>
<evidence type="ECO:0000313" key="3">
    <source>
        <dbReference type="Proteomes" id="UP000800097"/>
    </source>
</evidence>
<accession>A0A6A6JT88</accession>
<gene>
    <name evidence="2" type="ORF">EI97DRAFT_482632</name>
</gene>
<dbReference type="RefSeq" id="XP_033657369.1">
    <property type="nucleotide sequence ID" value="XM_033802071.1"/>
</dbReference>
<reference evidence="2" key="1">
    <citation type="journal article" date="2020" name="Stud. Mycol.">
        <title>101 Dothideomycetes genomes: a test case for predicting lifestyles and emergence of pathogens.</title>
        <authorList>
            <person name="Haridas S."/>
            <person name="Albert R."/>
            <person name="Binder M."/>
            <person name="Bloem J."/>
            <person name="Labutti K."/>
            <person name="Salamov A."/>
            <person name="Andreopoulos B."/>
            <person name="Baker S."/>
            <person name="Barry K."/>
            <person name="Bills G."/>
            <person name="Bluhm B."/>
            <person name="Cannon C."/>
            <person name="Castanera R."/>
            <person name="Culley D."/>
            <person name="Daum C."/>
            <person name="Ezra D."/>
            <person name="Gonzalez J."/>
            <person name="Henrissat B."/>
            <person name="Kuo A."/>
            <person name="Liang C."/>
            <person name="Lipzen A."/>
            <person name="Lutzoni F."/>
            <person name="Magnuson J."/>
            <person name="Mondo S."/>
            <person name="Nolan M."/>
            <person name="Ohm R."/>
            <person name="Pangilinan J."/>
            <person name="Park H.-J."/>
            <person name="Ramirez L."/>
            <person name="Alfaro M."/>
            <person name="Sun H."/>
            <person name="Tritt A."/>
            <person name="Yoshinaga Y."/>
            <person name="Zwiers L.-H."/>
            <person name="Turgeon B."/>
            <person name="Goodwin S."/>
            <person name="Spatafora J."/>
            <person name="Crous P."/>
            <person name="Grigoriev I."/>
        </authorList>
    </citation>
    <scope>NUCLEOTIDE SEQUENCE</scope>
    <source>
        <strain evidence="2">CBS 379.55</strain>
    </source>
</reference>
<keyword evidence="3" id="KW-1185">Reference proteome</keyword>
<feature type="region of interest" description="Disordered" evidence="1">
    <location>
        <begin position="230"/>
        <end position="253"/>
    </location>
</feature>
<sequence length="253" mass="29074">MSTSTHPSGTVDDIARMQSELRTLRDTVQRVQDHLNVQEDMYRAIGLKFHRLVPLSSRMDEEDGSPSANFISSEFYFPAYWKKMMELTTEAYKATYSSPETEKLRADLETARKRVNEVGQRCNAMFSQIQTLRQNVDILVGEVGLENTWFAPLDYQEIWDVYLGRRGTRVQRTQMLVFMQSKPEWAEFESWIKLDTFHQSNISPVLNWPFMCDCLPLFYPTSAYGNGGEGKRVASQSGVKPQETMNSGPKLGK</sequence>
<feature type="compositionally biased region" description="Polar residues" evidence="1">
    <location>
        <begin position="234"/>
        <end position="247"/>
    </location>
</feature>
<evidence type="ECO:0000256" key="1">
    <source>
        <dbReference type="SAM" id="MobiDB-lite"/>
    </source>
</evidence>
<proteinExistence type="predicted"/>